<proteinExistence type="predicted"/>
<dbReference type="AlphaFoldDB" id="A0AAW2D0T9"/>
<evidence type="ECO:0000313" key="1">
    <source>
        <dbReference type="EMBL" id="KAL0004158.1"/>
    </source>
</evidence>
<gene>
    <name evidence="1" type="ORF">SO802_011719</name>
</gene>
<dbReference type="EMBL" id="JAZDWU010000004">
    <property type="protein sequence ID" value="KAL0004158.1"/>
    <property type="molecule type" value="Genomic_DNA"/>
</dbReference>
<accession>A0AAW2D0T9</accession>
<dbReference type="Proteomes" id="UP001459277">
    <property type="component" value="Unassembled WGS sequence"/>
</dbReference>
<protein>
    <submittedName>
        <fullName evidence="1">Uncharacterized protein</fullName>
    </submittedName>
</protein>
<name>A0AAW2D0T9_9ROSI</name>
<comment type="caution">
    <text evidence="1">The sequence shown here is derived from an EMBL/GenBank/DDBJ whole genome shotgun (WGS) entry which is preliminary data.</text>
</comment>
<evidence type="ECO:0000313" key="2">
    <source>
        <dbReference type="Proteomes" id="UP001459277"/>
    </source>
</evidence>
<reference evidence="1 2" key="1">
    <citation type="submission" date="2024-01" db="EMBL/GenBank/DDBJ databases">
        <title>A telomere-to-telomere, gap-free genome of sweet tea (Lithocarpus litseifolius).</title>
        <authorList>
            <person name="Zhou J."/>
        </authorList>
    </citation>
    <scope>NUCLEOTIDE SEQUENCE [LARGE SCALE GENOMIC DNA]</scope>
    <source>
        <strain evidence="1">Zhou-2022a</strain>
        <tissue evidence="1">Leaf</tissue>
    </source>
</reference>
<sequence length="53" mass="6007">MENYLQGPHLAFEDFGILIKLKALRKFESGLNLFQVCGQLSQKFLLGSVVLHD</sequence>
<organism evidence="1 2">
    <name type="scientific">Lithocarpus litseifolius</name>
    <dbReference type="NCBI Taxonomy" id="425828"/>
    <lineage>
        <taxon>Eukaryota</taxon>
        <taxon>Viridiplantae</taxon>
        <taxon>Streptophyta</taxon>
        <taxon>Embryophyta</taxon>
        <taxon>Tracheophyta</taxon>
        <taxon>Spermatophyta</taxon>
        <taxon>Magnoliopsida</taxon>
        <taxon>eudicotyledons</taxon>
        <taxon>Gunneridae</taxon>
        <taxon>Pentapetalae</taxon>
        <taxon>rosids</taxon>
        <taxon>fabids</taxon>
        <taxon>Fagales</taxon>
        <taxon>Fagaceae</taxon>
        <taxon>Lithocarpus</taxon>
    </lineage>
</organism>
<keyword evidence="2" id="KW-1185">Reference proteome</keyword>